<keyword evidence="3" id="KW-1185">Reference proteome</keyword>
<protein>
    <submittedName>
        <fullName evidence="2">Uncharacterized protein</fullName>
    </submittedName>
</protein>
<proteinExistence type="predicted"/>
<dbReference type="Proteomes" id="UP000823388">
    <property type="component" value="Chromosome 7K"/>
</dbReference>
<dbReference type="AlphaFoldDB" id="A0A8T0QEE2"/>
<evidence type="ECO:0000313" key="3">
    <source>
        <dbReference type="Proteomes" id="UP000823388"/>
    </source>
</evidence>
<organism evidence="2 3">
    <name type="scientific">Panicum virgatum</name>
    <name type="common">Blackwell switchgrass</name>
    <dbReference type="NCBI Taxonomy" id="38727"/>
    <lineage>
        <taxon>Eukaryota</taxon>
        <taxon>Viridiplantae</taxon>
        <taxon>Streptophyta</taxon>
        <taxon>Embryophyta</taxon>
        <taxon>Tracheophyta</taxon>
        <taxon>Spermatophyta</taxon>
        <taxon>Magnoliopsida</taxon>
        <taxon>Liliopsida</taxon>
        <taxon>Poales</taxon>
        <taxon>Poaceae</taxon>
        <taxon>PACMAD clade</taxon>
        <taxon>Panicoideae</taxon>
        <taxon>Panicodae</taxon>
        <taxon>Paniceae</taxon>
        <taxon>Panicinae</taxon>
        <taxon>Panicum</taxon>
        <taxon>Panicum sect. Hiantes</taxon>
    </lineage>
</organism>
<accession>A0A8T0QEE2</accession>
<feature type="region of interest" description="Disordered" evidence="1">
    <location>
        <begin position="171"/>
        <end position="207"/>
    </location>
</feature>
<evidence type="ECO:0000256" key="1">
    <source>
        <dbReference type="SAM" id="MobiDB-lite"/>
    </source>
</evidence>
<feature type="region of interest" description="Disordered" evidence="1">
    <location>
        <begin position="1"/>
        <end position="159"/>
    </location>
</feature>
<feature type="compositionally biased region" description="Basic residues" evidence="1">
    <location>
        <begin position="38"/>
        <end position="54"/>
    </location>
</feature>
<sequence>MARHAPQHLHGAPPRSTDHPGPTTMAEPQAPTEDRKRNLLRLHRRPPHRRHATRTARTTAQGAASHHRGHRTVSARRLRLSLPHRRNPAPPPCIRSRRRRCSGRAAAELLPPPPPQLLVHSPTVPRRARQRRPHHGRPSSLPAQASGARVPPGERPRCRLHWGAHTSFRADRLPRQLLRTSQRRRRPAGRPAVSGRSNGAGAPQPLL</sequence>
<feature type="compositionally biased region" description="Basic residues" evidence="1">
    <location>
        <begin position="126"/>
        <end position="137"/>
    </location>
</feature>
<comment type="caution">
    <text evidence="2">The sequence shown here is derived from an EMBL/GenBank/DDBJ whole genome shotgun (WGS) entry which is preliminary data.</text>
</comment>
<name>A0A8T0QEE2_PANVG</name>
<feature type="compositionally biased region" description="Basic residues" evidence="1">
    <location>
        <begin position="65"/>
        <end position="87"/>
    </location>
</feature>
<gene>
    <name evidence="2" type="ORF">PVAP13_7KG134555</name>
</gene>
<evidence type="ECO:0000313" key="2">
    <source>
        <dbReference type="EMBL" id="KAG2571588.1"/>
    </source>
</evidence>
<dbReference type="EMBL" id="CM029049">
    <property type="protein sequence ID" value="KAG2571588.1"/>
    <property type="molecule type" value="Genomic_DNA"/>
</dbReference>
<reference evidence="2" key="1">
    <citation type="submission" date="2020-05" db="EMBL/GenBank/DDBJ databases">
        <title>WGS assembly of Panicum virgatum.</title>
        <authorList>
            <person name="Lovell J.T."/>
            <person name="Jenkins J."/>
            <person name="Shu S."/>
            <person name="Juenger T.E."/>
            <person name="Schmutz J."/>
        </authorList>
    </citation>
    <scope>NUCLEOTIDE SEQUENCE</scope>
    <source>
        <strain evidence="2">AP13</strain>
    </source>
</reference>